<evidence type="ECO:0000313" key="11">
    <source>
        <dbReference type="Proteomes" id="UP000062260"/>
    </source>
</evidence>
<evidence type="ECO:0000256" key="5">
    <source>
        <dbReference type="ARBA" id="ARBA00022989"/>
    </source>
</evidence>
<feature type="transmembrane region" description="Helical" evidence="7">
    <location>
        <begin position="377"/>
        <end position="401"/>
    </location>
</feature>
<feature type="transmembrane region" description="Helical" evidence="7">
    <location>
        <begin position="34"/>
        <end position="58"/>
    </location>
</feature>
<evidence type="ECO:0000256" key="3">
    <source>
        <dbReference type="ARBA" id="ARBA00022475"/>
    </source>
</evidence>
<evidence type="ECO:0000256" key="6">
    <source>
        <dbReference type="ARBA" id="ARBA00023136"/>
    </source>
</evidence>
<feature type="domain" description="Concentrative nucleoside transporter C-terminal" evidence="9">
    <location>
        <begin position="195"/>
        <end position="396"/>
    </location>
</feature>
<feature type="transmembrane region" description="Helical" evidence="7">
    <location>
        <begin position="339"/>
        <end position="365"/>
    </location>
</feature>
<sequence>MAILRGLIGLITIGAIAVGFSYDRQEIKHNLKNIVIQLAIMLVLAFVFLKTNVGLSILTAISSFFSWLIDQGKTGVAFSFGGIVLEQGANVFFFHVLLPLVFMSALIGILEYTGVLSFFVKWIGKLVNKITGMGELESYMPIAATLLGSPQVFMTIADQLPRLNKKQLFTVALPAIAVANITMVAPYLTMVTGEYVVVAYFLNIFAVLVIAAIVAPQTDEEKTLAGQNFAAEEVKEKEPFFTMLGAYMTNGMNIAIAVLTMMIGFIGLINLLNNGFDAIIGITFTEIMGYVFAPIAFLLGVPSEDIIQDGAIMATKLFSNEFVAMGELSQMTGLTEKSVAMISTYLVGFANLGTFGGVSAAITAINKKQATAVGAMAIKLILAGTLASALTATIVGFFFLLTVDPNLTTRLGLRAVQAFYILAKLNSV</sequence>
<evidence type="ECO:0000256" key="1">
    <source>
        <dbReference type="ARBA" id="ARBA00004651"/>
    </source>
</evidence>
<organism evidence="10 11">
    <name type="scientific">Aerococcus urinaehominis</name>
    <dbReference type="NCBI Taxonomy" id="128944"/>
    <lineage>
        <taxon>Bacteria</taxon>
        <taxon>Bacillati</taxon>
        <taxon>Bacillota</taxon>
        <taxon>Bacilli</taxon>
        <taxon>Lactobacillales</taxon>
        <taxon>Aerococcaceae</taxon>
        <taxon>Aerococcus</taxon>
    </lineage>
</organism>
<dbReference type="Proteomes" id="UP000062260">
    <property type="component" value="Chromosome"/>
</dbReference>
<dbReference type="STRING" id="128944.AWM75_00015"/>
<feature type="transmembrane region" description="Helical" evidence="7">
    <location>
        <begin position="252"/>
        <end position="272"/>
    </location>
</feature>
<feature type="transmembrane region" description="Helical" evidence="7">
    <location>
        <begin position="64"/>
        <end position="85"/>
    </location>
</feature>
<feature type="transmembrane region" description="Helical" evidence="7">
    <location>
        <begin position="168"/>
        <end position="189"/>
    </location>
</feature>
<dbReference type="GO" id="GO:0015293">
    <property type="term" value="F:symporter activity"/>
    <property type="evidence" value="ECO:0007669"/>
    <property type="project" value="TreeGrafter"/>
</dbReference>
<evidence type="ECO:0000259" key="9">
    <source>
        <dbReference type="Pfam" id="PF07662"/>
    </source>
</evidence>
<evidence type="ECO:0000256" key="7">
    <source>
        <dbReference type="SAM" id="Phobius"/>
    </source>
</evidence>
<keyword evidence="11" id="KW-1185">Reference proteome</keyword>
<dbReference type="KEGG" id="auh:AWM75_00015"/>
<reference evidence="10 11" key="1">
    <citation type="journal article" date="2016" name="Genome Announc.">
        <title>Complete Genome Sequences of Aerococcus christensenii CCUG 28831T, Aerococcus sanguinicola CCUG 43001T, Aerococcus urinae CCUG 36881T, Aerococcus urinaeequi CCUG 28094T, Aerococcus urinaehominis CCUG 42038 BT, and Aerococcus viridans CCUG 4311T.</title>
        <authorList>
            <person name="Carkaci D."/>
            <person name="Dargis R."/>
            <person name="Nielsen X.C."/>
            <person name="Skovgaard O."/>
            <person name="Fuursted K."/>
            <person name="Christensen J.J."/>
        </authorList>
    </citation>
    <scope>NUCLEOTIDE SEQUENCE [LARGE SCALE GENOMIC DNA]</scope>
    <source>
        <strain evidence="10 11">CCUG42038B</strain>
    </source>
</reference>
<feature type="transmembrane region" description="Helical" evidence="7">
    <location>
        <begin position="195"/>
        <end position="215"/>
    </location>
</feature>
<keyword evidence="6 7" id="KW-0472">Membrane</keyword>
<gene>
    <name evidence="10" type="ORF">AWM75_00015</name>
</gene>
<dbReference type="EMBL" id="CP014163">
    <property type="protein sequence ID" value="AMB98471.1"/>
    <property type="molecule type" value="Genomic_DNA"/>
</dbReference>
<comment type="similarity">
    <text evidence="2">Belongs to the concentrative nucleoside transporter (CNT) (TC 2.A.41) family.</text>
</comment>
<comment type="subcellular location">
    <subcellularLocation>
        <location evidence="1">Cell membrane</location>
        <topology evidence="1">Multi-pass membrane protein</topology>
    </subcellularLocation>
</comment>
<evidence type="ECO:0000259" key="8">
    <source>
        <dbReference type="Pfam" id="PF01773"/>
    </source>
</evidence>
<dbReference type="Pfam" id="PF07662">
    <property type="entry name" value="Nucleos_tra2_C"/>
    <property type="match status" value="1"/>
</dbReference>
<keyword evidence="4 7" id="KW-0812">Transmembrane</keyword>
<dbReference type="RefSeq" id="WP_067977130.1">
    <property type="nucleotide sequence ID" value="NZ_CP014163.1"/>
</dbReference>
<name>A0A109RH90_9LACT</name>
<dbReference type="InterPro" id="IPR011657">
    <property type="entry name" value="CNT_C_dom"/>
</dbReference>
<dbReference type="InterPro" id="IPR008276">
    <property type="entry name" value="C_nuclsd_transpt"/>
</dbReference>
<dbReference type="PANTHER" id="PTHR10590:SF23">
    <property type="entry name" value="NUPC_NUPG FAMILY NUCLEOSIDE CNT TRANSPORTER"/>
    <property type="match status" value="1"/>
</dbReference>
<dbReference type="PANTHER" id="PTHR10590">
    <property type="entry name" value="SODIUM/NUCLEOSIDE COTRANSPORTER"/>
    <property type="match status" value="1"/>
</dbReference>
<feature type="domain" description="Concentrative nucleoside transporter N-terminal" evidence="8">
    <location>
        <begin position="8"/>
        <end position="82"/>
    </location>
</feature>
<dbReference type="OrthoDB" id="9766455at2"/>
<feature type="transmembrane region" description="Helical" evidence="7">
    <location>
        <begin position="92"/>
        <end position="119"/>
    </location>
</feature>
<evidence type="ECO:0008006" key="12">
    <source>
        <dbReference type="Google" id="ProtNLM"/>
    </source>
</evidence>
<feature type="transmembrane region" description="Helical" evidence="7">
    <location>
        <begin position="6"/>
        <end position="22"/>
    </location>
</feature>
<evidence type="ECO:0000313" key="10">
    <source>
        <dbReference type="EMBL" id="AMB98471.1"/>
    </source>
</evidence>
<dbReference type="GO" id="GO:0005337">
    <property type="term" value="F:nucleoside transmembrane transporter activity"/>
    <property type="evidence" value="ECO:0007669"/>
    <property type="project" value="InterPro"/>
</dbReference>
<reference evidence="11" key="2">
    <citation type="submission" date="2016-01" db="EMBL/GenBank/DDBJ databases">
        <title>Six Aerococcus type strain genome sequencing and assembly using PacBio and Illumina Hiseq.</title>
        <authorList>
            <person name="Carkaci D."/>
            <person name="Dargis R."/>
            <person name="Nielsen X.C."/>
            <person name="Skovgaard O."/>
            <person name="Fuursted K."/>
            <person name="Christensen J.J."/>
        </authorList>
    </citation>
    <scope>NUCLEOTIDE SEQUENCE [LARGE SCALE GENOMIC DNA]</scope>
    <source>
        <strain evidence="11">CCUG42038B</strain>
    </source>
</reference>
<protein>
    <recommendedName>
        <fullName evidence="12">Pyrimidine nucleoside transporter NupC</fullName>
    </recommendedName>
</protein>
<keyword evidence="5 7" id="KW-1133">Transmembrane helix</keyword>
<keyword evidence="3" id="KW-1003">Cell membrane</keyword>
<dbReference type="GO" id="GO:0005886">
    <property type="term" value="C:plasma membrane"/>
    <property type="evidence" value="ECO:0007669"/>
    <property type="project" value="UniProtKB-SubCell"/>
</dbReference>
<proteinExistence type="inferred from homology"/>
<dbReference type="InterPro" id="IPR002668">
    <property type="entry name" value="CNT_N_dom"/>
</dbReference>
<evidence type="ECO:0000256" key="2">
    <source>
        <dbReference type="ARBA" id="ARBA00009033"/>
    </source>
</evidence>
<feature type="transmembrane region" description="Helical" evidence="7">
    <location>
        <begin position="278"/>
        <end position="299"/>
    </location>
</feature>
<dbReference type="Pfam" id="PF01773">
    <property type="entry name" value="Nucleos_tra2_N"/>
    <property type="match status" value="1"/>
</dbReference>
<accession>A0A109RH90</accession>
<evidence type="ECO:0000256" key="4">
    <source>
        <dbReference type="ARBA" id="ARBA00022692"/>
    </source>
</evidence>
<dbReference type="AlphaFoldDB" id="A0A109RH90"/>
<feature type="transmembrane region" description="Helical" evidence="7">
    <location>
        <begin position="139"/>
        <end position="156"/>
    </location>
</feature>